<dbReference type="EMBL" id="SOAU01000001">
    <property type="protein sequence ID" value="TDT17100.1"/>
    <property type="molecule type" value="Genomic_DNA"/>
</dbReference>
<dbReference type="Proteomes" id="UP000294558">
    <property type="component" value="Unassembled WGS sequence"/>
</dbReference>
<dbReference type="PANTHER" id="PTHR39186:SF1">
    <property type="entry name" value="DUF2071 DOMAIN-CONTAINING PROTEIN"/>
    <property type="match status" value="1"/>
</dbReference>
<accession>A0A4R7I1Q1</accession>
<reference evidence="1 2" key="1">
    <citation type="submission" date="2019-03" db="EMBL/GenBank/DDBJ databases">
        <title>Sequencing the genomes of 1000 actinobacteria strains.</title>
        <authorList>
            <person name="Klenk H.-P."/>
        </authorList>
    </citation>
    <scope>NUCLEOTIDE SEQUENCE [LARGE SCALE GENOMIC DNA]</scope>
    <source>
        <strain evidence="1 2">DSM 18936</strain>
    </source>
</reference>
<proteinExistence type="predicted"/>
<comment type="caution">
    <text evidence="1">The sequence shown here is derived from an EMBL/GenBank/DDBJ whole genome shotgun (WGS) entry which is preliminary data.</text>
</comment>
<protein>
    <recommendedName>
        <fullName evidence="3">DUF2071 domain-containing protein</fullName>
    </recommendedName>
</protein>
<dbReference type="Pfam" id="PF09844">
    <property type="entry name" value="DUF2071"/>
    <property type="match status" value="1"/>
</dbReference>
<dbReference type="SUPFAM" id="SSF160104">
    <property type="entry name" value="Acetoacetate decarboxylase-like"/>
    <property type="match status" value="1"/>
</dbReference>
<evidence type="ECO:0000313" key="1">
    <source>
        <dbReference type="EMBL" id="TDT17100.1"/>
    </source>
</evidence>
<gene>
    <name evidence="1" type="ORF">BDK89_2704</name>
</gene>
<sequence length="253" mass="28845">MISPEPPTWDRRTLMRQRWDELAYFHWSYEPDVVQRLLPDGLIVDTFDDRAWVGLIPFEMRNVQLGPTPPVPFLGSFIEINVRTYVRDRLGRRSVWFFSLDVPRSAIVGVARTVFSLPYCWASTEHTVDGERHRYRMRRRWPRRSGGESAVADIAFTVGAPIADDDVTDLDHFLSARWALVTTRRATPLYGRVHHERWPLHEVTGVRIEQDVIEAAGLPGPVGEPIARYSPGVGVSVAWFERIRSVEAVAAGG</sequence>
<dbReference type="InterPro" id="IPR018644">
    <property type="entry name" value="DUF2071"/>
</dbReference>
<dbReference type="InterPro" id="IPR023375">
    <property type="entry name" value="ADC_dom_sf"/>
</dbReference>
<name>A0A4R7I1Q1_9ACTN</name>
<dbReference type="PANTHER" id="PTHR39186">
    <property type="entry name" value="DUF2071 FAMILY PROTEIN"/>
    <property type="match status" value="1"/>
</dbReference>
<evidence type="ECO:0000313" key="2">
    <source>
        <dbReference type="Proteomes" id="UP000294558"/>
    </source>
</evidence>
<dbReference type="AlphaFoldDB" id="A0A4R7I1Q1"/>
<evidence type="ECO:0008006" key="3">
    <source>
        <dbReference type="Google" id="ProtNLM"/>
    </source>
</evidence>
<keyword evidence="2" id="KW-1185">Reference proteome</keyword>
<organism evidence="1 2">
    <name type="scientific">Ilumatobacter fluminis</name>
    <dbReference type="NCBI Taxonomy" id="467091"/>
    <lineage>
        <taxon>Bacteria</taxon>
        <taxon>Bacillati</taxon>
        <taxon>Actinomycetota</taxon>
        <taxon>Acidimicrobiia</taxon>
        <taxon>Acidimicrobiales</taxon>
        <taxon>Ilumatobacteraceae</taxon>
        <taxon>Ilumatobacter</taxon>
    </lineage>
</organism>